<reference evidence="1 2" key="1">
    <citation type="journal article" date="2010" name="PLoS Genet.">
        <title>Analysis of the Legionella longbeachae genome and transcriptome uncovers unique strategies to cause Legionnaires' disease.</title>
        <authorList>
            <person name="Cazalet C."/>
            <person name="Gomez-Valero L."/>
            <person name="Rusniok C."/>
            <person name="Lomma M."/>
            <person name="Dervins-Ravault D."/>
            <person name="Newton H."/>
            <person name="Sansom F."/>
            <person name="Jarraud S."/>
            <person name="Zidane N."/>
            <person name="Ma L."/>
            <person name="Bouchier C."/>
            <person name="Etienne J."/>
            <person name="Hartland E."/>
            <person name="Buchrieser C."/>
        </authorList>
    </citation>
    <scope>NUCLEOTIDE SEQUENCE [LARGE SCALE GENOMIC DNA]</scope>
    <source>
        <strain evidence="1 2">NSW150</strain>
    </source>
</reference>
<dbReference type="AlphaFoldDB" id="D3HSW5"/>
<organism evidence="1 2">
    <name type="scientific">Legionella longbeachae serogroup 1 (strain NSW150)</name>
    <dbReference type="NCBI Taxonomy" id="661367"/>
    <lineage>
        <taxon>Bacteria</taxon>
        <taxon>Pseudomonadati</taxon>
        <taxon>Pseudomonadota</taxon>
        <taxon>Gammaproteobacteria</taxon>
        <taxon>Legionellales</taxon>
        <taxon>Legionellaceae</taxon>
        <taxon>Legionella</taxon>
    </lineage>
</organism>
<proteinExistence type="predicted"/>
<gene>
    <name evidence="1" type="ordered locus">LLO_1631</name>
</gene>
<sequence>MIPVEIEKLYQHWGTKNNDKAPIKDQVVLAYRAQLKQELERLDTISNSVEYYEQLSKFLTDNWQLTKNTVLSYNNTPDSEETKLCIALAESLAVHENQHLKPSQPRKTPFDYLMPGVKLDTVDELRQVRIASLTEENLQLEQALNRVLEGKATFTKEPEKSLKGQPEEFLRVKLASIYIQKSAIEEQQSMLKSGAYNKQGEWIVPNVSVKSILEKTMLSDDQSHLLSWSRSLSKPLVLTPELLKDLKVDIAVNSAKAIKSFLQLPSDMVSELAKPGNKIHKQILAFFSQEPNPERLMMSLLVGLDSEQTKIFLKVVPLLIGAGIDSPEKQLVSGNMLYALAEEEQYTTIVGEVLDYYSSSTTEPNPGLDFAHRQLVLLLEHDIERVPSVLKELSSRGLIIPSQEGKLGTLEDVLFSGAQEHHLHLLDNLVFHPNVLSQILEYVPKENRINFVLQKPIISLPDQKHKVGQNLLQIALKTNPASLKTILELFPKNVLLDLVQKNSSKSILDLPSNLLSTILETLPIQESRDMLVELVDSCKDSTERGRTLAHLDSKILANLISSLDDVKKLECIKVSNEYQSVAEKEALIAAIAADTDNTNFIEALKDQHHDLAGMHDAFERHRVQKLHEEVSLLHEAVSQLHQSSSIDLEKMSSEQKNVHQQHGDTLKEFTIKLERQHATTIPPQQHHDTLHEMKKMLHQMKEKMLETQTEKVEKPTINSPMGSVS</sequence>
<name>D3HSW5_LEGLN</name>
<dbReference type="KEGG" id="llo:LLO_1631"/>
<dbReference type="EMBL" id="FN650140">
    <property type="protein sequence ID" value="CBJ12005.1"/>
    <property type="molecule type" value="Genomic_DNA"/>
</dbReference>
<dbReference type="HOGENOM" id="CLU_381643_0_0_6"/>
<dbReference type="Proteomes" id="UP000001060">
    <property type="component" value="Chromosome"/>
</dbReference>
<dbReference type="RefSeq" id="WP_004450356.1">
    <property type="nucleotide sequence ID" value="NC_013861.1"/>
</dbReference>
<dbReference type="GeneID" id="40925854"/>
<evidence type="ECO:0000313" key="1">
    <source>
        <dbReference type="EMBL" id="CBJ12005.1"/>
    </source>
</evidence>
<protein>
    <submittedName>
        <fullName evidence="1">Putative coiled coil protein, weakly similar to eukaryotic protein</fullName>
    </submittedName>
</protein>
<accession>D3HSW5</accession>
<keyword evidence="2" id="KW-1185">Reference proteome</keyword>
<evidence type="ECO:0000313" key="2">
    <source>
        <dbReference type="Proteomes" id="UP000001060"/>
    </source>
</evidence>